<dbReference type="RefSeq" id="WP_210804502.1">
    <property type="nucleotide sequence ID" value="NZ_JAGQDE010000041.1"/>
</dbReference>
<dbReference type="EMBL" id="JAGQDE010000041">
    <property type="protein sequence ID" value="MBQ0961817.1"/>
    <property type="molecule type" value="Genomic_DNA"/>
</dbReference>
<organism evidence="2 3">
    <name type="scientific">Ideonella aquatica</name>
    <dbReference type="NCBI Taxonomy" id="2824119"/>
    <lineage>
        <taxon>Bacteria</taxon>
        <taxon>Pseudomonadati</taxon>
        <taxon>Pseudomonadota</taxon>
        <taxon>Betaproteobacteria</taxon>
        <taxon>Burkholderiales</taxon>
        <taxon>Sphaerotilaceae</taxon>
        <taxon>Ideonella</taxon>
    </lineage>
</organism>
<protein>
    <recommendedName>
        <fullName evidence="4">DNA-directed DNA polymerase</fullName>
    </recommendedName>
</protein>
<dbReference type="InterPro" id="IPR043502">
    <property type="entry name" value="DNA/RNA_pol_sf"/>
</dbReference>
<dbReference type="Proteomes" id="UP000678374">
    <property type="component" value="Unassembled WGS sequence"/>
</dbReference>
<sequence>MKFREGVYSQQTSTALEDTEQDDYLDGDGPEADSDDPASADSDSFDLDAQYDKMLSDAEKELEQDLKALETPDVPRRATGEALWIGFDGEWYQTGDTENTILSIQLYVPPDQPCFRMPLRDEDPGMHRRRIERLSCIVYADGPGQDQRPELGRALQRIVTKAIELGVMAQEPAEIVVVGFGLRFDLAALRDFQQIKRDIDAVSGRVATVNALAELGLTWRHRLAQAPAPSPDEPRVPGSKALMAGDELGRVLMKVRFIDAASYVPIGTSLRYVGKLVGREKLGIPAPYSIARMDEFLRKNRAAYEDYALRDAEIAVLFAMRVRDFARDRLGLGNLSPTAGGLALKWFLKTVPETLQLSAFGLERVRHEGWHQASRRKTTHTVAEPTPMRRLQEAFLTDCFKGGRNEAYWLGPTDPTLGPIWDYDLASAYATSLLDLKRIDFEHPGFSNRIEDYLGHVAGYALVDFEHPDDVRFPVFSISVGSKGLIFPRRGTAYATAPEILAAHGVGCRMTIRWGVVYRWVTTPQPEGGADVQEELPRDRLFFDFVKVVRETRKQLKDEEAQLARQEGREPRKLLIEEQFVKLLGNSLTGKCSQGLRPKNVYDARGARSVRLQPSAVTNPAIAAHITGFMYRPSGICSVQAAIA</sequence>
<comment type="caution">
    <text evidence="2">The sequence shown here is derived from an EMBL/GenBank/DDBJ whole genome shotgun (WGS) entry which is preliminary data.</text>
</comment>
<accession>A0A940YNG1</accession>
<dbReference type="SUPFAM" id="SSF56672">
    <property type="entry name" value="DNA/RNA polymerases"/>
    <property type="match status" value="1"/>
</dbReference>
<name>A0A940YNG1_9BURK</name>
<evidence type="ECO:0000256" key="1">
    <source>
        <dbReference type="SAM" id="MobiDB-lite"/>
    </source>
</evidence>
<proteinExistence type="predicted"/>
<evidence type="ECO:0000313" key="2">
    <source>
        <dbReference type="EMBL" id="MBQ0961817.1"/>
    </source>
</evidence>
<keyword evidence="3" id="KW-1185">Reference proteome</keyword>
<dbReference type="AlphaFoldDB" id="A0A940YNG1"/>
<feature type="compositionally biased region" description="Acidic residues" evidence="1">
    <location>
        <begin position="17"/>
        <end position="46"/>
    </location>
</feature>
<evidence type="ECO:0000313" key="3">
    <source>
        <dbReference type="Proteomes" id="UP000678374"/>
    </source>
</evidence>
<reference evidence="2" key="1">
    <citation type="submission" date="2021-04" db="EMBL/GenBank/DDBJ databases">
        <title>The genome sequence of Ideonella sp. 4Y11.</title>
        <authorList>
            <person name="Liu Y."/>
        </authorList>
    </citation>
    <scope>NUCLEOTIDE SEQUENCE</scope>
    <source>
        <strain evidence="2">4Y11</strain>
    </source>
</reference>
<gene>
    <name evidence="2" type="ORF">KAK06_22965</name>
</gene>
<evidence type="ECO:0008006" key="4">
    <source>
        <dbReference type="Google" id="ProtNLM"/>
    </source>
</evidence>
<feature type="region of interest" description="Disordered" evidence="1">
    <location>
        <begin position="1"/>
        <end position="46"/>
    </location>
</feature>